<sequence>MQAIGNSIANRILYGADMQLTINRIDTRYVLDNEGGGRWLVFVHQLAGDLSVWDQMAGYFRNHFTVLRYDLRGHGETAVSPDAFTIDDLADDLAVLLDKLGAPSAHVVGLSIGGMVAQKLAINHADKVESLTVVGAPAFVPEEARPTFAQRAASVRENGTASIVDATLERWLTPEFRKAHPEVVEQIGETIARTPAEGFARAAEAVSRFDARDKLASVQKRTLVVAGEHDVGTPHAASRVIADEVPGAQFQLLNAAHLSPVEESQRFSALLDGFLRDSA</sequence>
<feature type="domain" description="AB hydrolase-1" evidence="1">
    <location>
        <begin position="39"/>
        <end position="262"/>
    </location>
</feature>
<dbReference type="STRING" id="1777140.AWB79_00342"/>
<comment type="caution">
    <text evidence="2">The sequence shown here is derived from an EMBL/GenBank/DDBJ whole genome shotgun (WGS) entry which is preliminary data.</text>
</comment>
<dbReference type="PANTHER" id="PTHR43433:SF5">
    <property type="entry name" value="AB HYDROLASE-1 DOMAIN-CONTAINING PROTEIN"/>
    <property type="match status" value="1"/>
</dbReference>
<organism evidence="2 3">
    <name type="scientific">Caballeronia hypogeia</name>
    <dbReference type="NCBI Taxonomy" id="1777140"/>
    <lineage>
        <taxon>Bacteria</taxon>
        <taxon>Pseudomonadati</taxon>
        <taxon>Pseudomonadota</taxon>
        <taxon>Betaproteobacteria</taxon>
        <taxon>Burkholderiales</taxon>
        <taxon>Burkholderiaceae</taxon>
        <taxon>Caballeronia</taxon>
    </lineage>
</organism>
<dbReference type="PANTHER" id="PTHR43433">
    <property type="entry name" value="HYDROLASE, ALPHA/BETA FOLD FAMILY PROTEIN"/>
    <property type="match status" value="1"/>
</dbReference>
<dbReference type="SUPFAM" id="SSF53474">
    <property type="entry name" value="alpha/beta-Hydrolases"/>
    <property type="match status" value="1"/>
</dbReference>
<evidence type="ECO:0000259" key="1">
    <source>
        <dbReference type="Pfam" id="PF00561"/>
    </source>
</evidence>
<dbReference type="AlphaFoldDB" id="A0A157Z5Q5"/>
<accession>A0A157Z5Q5</accession>
<name>A0A157Z5Q5_9BURK</name>
<protein>
    <submittedName>
        <fullName evidence="2">Lactone hydrolase</fullName>
    </submittedName>
</protein>
<gene>
    <name evidence="2" type="ORF">AWB79_00342</name>
</gene>
<dbReference type="Proteomes" id="UP000054851">
    <property type="component" value="Unassembled WGS sequence"/>
</dbReference>
<evidence type="ECO:0000313" key="2">
    <source>
        <dbReference type="EMBL" id="SAK40878.1"/>
    </source>
</evidence>
<proteinExistence type="predicted"/>
<dbReference type="InterPro" id="IPR050471">
    <property type="entry name" value="AB_hydrolase"/>
</dbReference>
<keyword evidence="3" id="KW-1185">Reference proteome</keyword>
<dbReference type="PRINTS" id="PR00111">
    <property type="entry name" value="ABHYDROLASE"/>
</dbReference>
<dbReference type="Gene3D" id="3.40.50.1820">
    <property type="entry name" value="alpha/beta hydrolase"/>
    <property type="match status" value="1"/>
</dbReference>
<dbReference type="InterPro" id="IPR029058">
    <property type="entry name" value="AB_hydrolase_fold"/>
</dbReference>
<reference evidence="2" key="1">
    <citation type="submission" date="2016-01" db="EMBL/GenBank/DDBJ databases">
        <authorList>
            <person name="Peeters C."/>
        </authorList>
    </citation>
    <scope>NUCLEOTIDE SEQUENCE</scope>
    <source>
        <strain evidence="2">LMG 29322</strain>
    </source>
</reference>
<dbReference type="EMBL" id="FCOA02000001">
    <property type="protein sequence ID" value="SAK40878.1"/>
    <property type="molecule type" value="Genomic_DNA"/>
</dbReference>
<keyword evidence="2" id="KW-0378">Hydrolase</keyword>
<dbReference type="InterPro" id="IPR000073">
    <property type="entry name" value="AB_hydrolase_1"/>
</dbReference>
<dbReference type="GO" id="GO:0016787">
    <property type="term" value="F:hydrolase activity"/>
    <property type="evidence" value="ECO:0007669"/>
    <property type="project" value="UniProtKB-KW"/>
</dbReference>
<dbReference type="Pfam" id="PF00561">
    <property type="entry name" value="Abhydrolase_1"/>
    <property type="match status" value="1"/>
</dbReference>
<evidence type="ECO:0000313" key="3">
    <source>
        <dbReference type="Proteomes" id="UP000054851"/>
    </source>
</evidence>